<dbReference type="PANTHER" id="PTHR31965">
    <property type="entry name" value="TRANSMEMBRANE PROTEIN 42"/>
    <property type="match status" value="1"/>
</dbReference>
<organism evidence="2 3">
    <name type="scientific">Aphis gossypii</name>
    <name type="common">Cotton aphid</name>
    <dbReference type="NCBI Taxonomy" id="80765"/>
    <lineage>
        <taxon>Eukaryota</taxon>
        <taxon>Metazoa</taxon>
        <taxon>Ecdysozoa</taxon>
        <taxon>Arthropoda</taxon>
        <taxon>Hexapoda</taxon>
        <taxon>Insecta</taxon>
        <taxon>Pterygota</taxon>
        <taxon>Neoptera</taxon>
        <taxon>Paraneoptera</taxon>
        <taxon>Hemiptera</taxon>
        <taxon>Sternorrhyncha</taxon>
        <taxon>Aphidomorpha</taxon>
        <taxon>Aphidoidea</taxon>
        <taxon>Aphididae</taxon>
        <taxon>Aphidini</taxon>
        <taxon>Aphis</taxon>
        <taxon>Aphis</taxon>
    </lineage>
</organism>
<keyword evidence="1" id="KW-0812">Transmembrane</keyword>
<reference evidence="2" key="2">
    <citation type="submission" date="2022-10" db="EMBL/GenBank/DDBJ databases">
        <authorList>
            <consortium name="ENA_rothamsted_submissions"/>
            <consortium name="culmorum"/>
            <person name="King R."/>
        </authorList>
    </citation>
    <scope>NUCLEOTIDE SEQUENCE</scope>
</reference>
<feature type="transmembrane region" description="Helical" evidence="1">
    <location>
        <begin position="84"/>
        <end position="106"/>
    </location>
</feature>
<protein>
    <submittedName>
        <fullName evidence="2">Uncharacterized protein</fullName>
    </submittedName>
</protein>
<evidence type="ECO:0000313" key="3">
    <source>
        <dbReference type="Proteomes" id="UP001154329"/>
    </source>
</evidence>
<dbReference type="PANTHER" id="PTHR31965:SF1">
    <property type="entry name" value="TRANSMEMBRANE PROTEIN 42"/>
    <property type="match status" value="1"/>
</dbReference>
<proteinExistence type="predicted"/>
<name>A0A9P0J438_APHGO</name>
<reference evidence="2" key="1">
    <citation type="submission" date="2022-02" db="EMBL/GenBank/DDBJ databases">
        <authorList>
            <person name="King R."/>
        </authorList>
    </citation>
    <scope>NUCLEOTIDE SEQUENCE</scope>
</reference>
<dbReference type="Gene3D" id="1.10.3730.20">
    <property type="match status" value="1"/>
</dbReference>
<keyword evidence="1" id="KW-0472">Membrane</keyword>
<dbReference type="InterPro" id="IPR037185">
    <property type="entry name" value="EmrE-like"/>
</dbReference>
<accession>A0A9P0J438</accession>
<gene>
    <name evidence="2" type="ORF">APHIGO_LOCUS7176</name>
</gene>
<dbReference type="SUPFAM" id="SSF103481">
    <property type="entry name" value="Multidrug resistance efflux transporter EmrE"/>
    <property type="match status" value="1"/>
</dbReference>
<keyword evidence="3" id="KW-1185">Reference proteome</keyword>
<dbReference type="AlphaFoldDB" id="A0A9P0J438"/>
<evidence type="ECO:0000256" key="1">
    <source>
        <dbReference type="SAM" id="Phobius"/>
    </source>
</evidence>
<dbReference type="Proteomes" id="UP001154329">
    <property type="component" value="Chromosome 2"/>
</dbReference>
<keyword evidence="1" id="KW-1133">Transmembrane helix</keyword>
<feature type="transmembrane region" description="Helical" evidence="1">
    <location>
        <begin position="112"/>
        <end position="129"/>
    </location>
</feature>
<evidence type="ECO:0000313" key="2">
    <source>
        <dbReference type="EMBL" id="CAH1726255.1"/>
    </source>
</evidence>
<sequence>MTTTSINRWTVDSRMPCSPRPQESAVRQPALFGKIGMSVDEYFGYDDQALHTNLARFFMLALVVLANIGVWLMYTRSLRFGSTLVSTGISIASNYIFTALTGVLLFAESCSILWACGTFFVMIGVILMSI</sequence>
<feature type="transmembrane region" description="Helical" evidence="1">
    <location>
        <begin position="54"/>
        <end position="72"/>
    </location>
</feature>
<dbReference type="InterPro" id="IPR039632">
    <property type="entry name" value="TMEM42"/>
</dbReference>
<dbReference type="EMBL" id="OU899035">
    <property type="protein sequence ID" value="CAH1726255.1"/>
    <property type="molecule type" value="Genomic_DNA"/>
</dbReference>